<keyword evidence="2" id="KW-1185">Reference proteome</keyword>
<evidence type="ECO:0000313" key="2">
    <source>
        <dbReference type="Proteomes" id="UP000807469"/>
    </source>
</evidence>
<evidence type="ECO:0000313" key="1">
    <source>
        <dbReference type="EMBL" id="KAF9475180.1"/>
    </source>
</evidence>
<dbReference type="EMBL" id="MU155344">
    <property type="protein sequence ID" value="KAF9475180.1"/>
    <property type="molecule type" value="Genomic_DNA"/>
</dbReference>
<gene>
    <name evidence="1" type="ORF">BDN70DRAFT_271570</name>
</gene>
<comment type="caution">
    <text evidence="1">The sequence shown here is derived from an EMBL/GenBank/DDBJ whole genome shotgun (WGS) entry which is preliminary data.</text>
</comment>
<dbReference type="AlphaFoldDB" id="A0A9P6CVY0"/>
<reference evidence="1" key="1">
    <citation type="submission" date="2020-11" db="EMBL/GenBank/DDBJ databases">
        <authorList>
            <consortium name="DOE Joint Genome Institute"/>
            <person name="Ahrendt S."/>
            <person name="Riley R."/>
            <person name="Andreopoulos W."/>
            <person name="Labutti K."/>
            <person name="Pangilinan J."/>
            <person name="Ruiz-Duenas F.J."/>
            <person name="Barrasa J.M."/>
            <person name="Sanchez-Garcia M."/>
            <person name="Camarero S."/>
            <person name="Miyauchi S."/>
            <person name="Serrano A."/>
            <person name="Linde D."/>
            <person name="Babiker R."/>
            <person name="Drula E."/>
            <person name="Ayuso-Fernandez I."/>
            <person name="Pacheco R."/>
            <person name="Padilla G."/>
            <person name="Ferreira P."/>
            <person name="Barriuso J."/>
            <person name="Kellner H."/>
            <person name="Castanera R."/>
            <person name="Alfaro M."/>
            <person name="Ramirez L."/>
            <person name="Pisabarro A.G."/>
            <person name="Kuo A."/>
            <person name="Tritt A."/>
            <person name="Lipzen A."/>
            <person name="He G."/>
            <person name="Yan M."/>
            <person name="Ng V."/>
            <person name="Cullen D."/>
            <person name="Martin F."/>
            <person name="Rosso M.-N."/>
            <person name="Henrissat B."/>
            <person name="Hibbett D."/>
            <person name="Martinez A.T."/>
            <person name="Grigoriev I.V."/>
        </authorList>
    </citation>
    <scope>NUCLEOTIDE SEQUENCE</scope>
    <source>
        <strain evidence="1">CIRM-BRFM 674</strain>
    </source>
</reference>
<proteinExistence type="predicted"/>
<accession>A0A9P6CVY0</accession>
<organism evidence="1 2">
    <name type="scientific">Pholiota conissans</name>
    <dbReference type="NCBI Taxonomy" id="109636"/>
    <lineage>
        <taxon>Eukaryota</taxon>
        <taxon>Fungi</taxon>
        <taxon>Dikarya</taxon>
        <taxon>Basidiomycota</taxon>
        <taxon>Agaricomycotina</taxon>
        <taxon>Agaricomycetes</taxon>
        <taxon>Agaricomycetidae</taxon>
        <taxon>Agaricales</taxon>
        <taxon>Agaricineae</taxon>
        <taxon>Strophariaceae</taxon>
        <taxon>Pholiota</taxon>
    </lineage>
</organism>
<protein>
    <submittedName>
        <fullName evidence="1">Uncharacterized protein</fullName>
    </submittedName>
</protein>
<dbReference type="Proteomes" id="UP000807469">
    <property type="component" value="Unassembled WGS sequence"/>
</dbReference>
<name>A0A9P6CVY0_9AGAR</name>
<sequence>MYPNPTQEFFRFTCPLRAARYDQITAQHHRLALIHTSNLRTCCAIGFNGAGMCSGPFLMLGSTNIFCGAVCS</sequence>